<feature type="region of interest" description="Disordered" evidence="1">
    <location>
        <begin position="306"/>
        <end position="327"/>
    </location>
</feature>
<keyword evidence="2" id="KW-0812">Transmembrane</keyword>
<gene>
    <name evidence="3" type="ORF">PU648_47255</name>
</gene>
<proteinExistence type="predicted"/>
<keyword evidence="4" id="KW-1185">Reference proteome</keyword>
<dbReference type="EMBL" id="JARAKF010000001">
    <property type="protein sequence ID" value="MDU8999821.1"/>
    <property type="molecule type" value="Genomic_DNA"/>
</dbReference>
<feature type="transmembrane region" description="Helical" evidence="2">
    <location>
        <begin position="179"/>
        <end position="208"/>
    </location>
</feature>
<organism evidence="3 4">
    <name type="scientific">Streptomyces mirabilis</name>
    <dbReference type="NCBI Taxonomy" id="68239"/>
    <lineage>
        <taxon>Bacteria</taxon>
        <taxon>Bacillati</taxon>
        <taxon>Actinomycetota</taxon>
        <taxon>Actinomycetes</taxon>
        <taxon>Kitasatosporales</taxon>
        <taxon>Streptomycetaceae</taxon>
        <taxon>Streptomyces</taxon>
    </lineage>
</organism>
<feature type="transmembrane region" description="Helical" evidence="2">
    <location>
        <begin position="147"/>
        <end position="167"/>
    </location>
</feature>
<reference evidence="3 4" key="1">
    <citation type="submission" date="2023-02" db="EMBL/GenBank/DDBJ databases">
        <authorList>
            <person name="Maleckis M."/>
        </authorList>
    </citation>
    <scope>NUCLEOTIDE SEQUENCE [LARGE SCALE GENOMIC DNA]</scope>
    <source>
        <strain evidence="3 4">P8-A2</strain>
    </source>
</reference>
<protein>
    <recommendedName>
        <fullName evidence="5">Membrane-anchored protein</fullName>
    </recommendedName>
</protein>
<comment type="caution">
    <text evidence="3">The sequence shown here is derived from an EMBL/GenBank/DDBJ whole genome shotgun (WGS) entry which is preliminary data.</text>
</comment>
<feature type="transmembrane region" description="Helical" evidence="2">
    <location>
        <begin position="228"/>
        <end position="253"/>
    </location>
</feature>
<evidence type="ECO:0000256" key="2">
    <source>
        <dbReference type="SAM" id="Phobius"/>
    </source>
</evidence>
<feature type="transmembrane region" description="Helical" evidence="2">
    <location>
        <begin position="279"/>
        <end position="297"/>
    </location>
</feature>
<evidence type="ECO:0008006" key="5">
    <source>
        <dbReference type="Google" id="ProtNLM"/>
    </source>
</evidence>
<dbReference type="RefSeq" id="WP_097283169.1">
    <property type="nucleotide sequence ID" value="NZ_CP107955.1"/>
</dbReference>
<feature type="transmembrane region" description="Helical" evidence="2">
    <location>
        <begin position="109"/>
        <end position="127"/>
    </location>
</feature>
<sequence>MTTVTTPESSRTHVKQMLNKVPEVTIWFWIIKILCTTVGESFADWINMNLGVGLINTSLIFTAVLAGVLGWQLTTKRYVPFVYWLTVVVVSVTGTLYTDILTDSQGVPLALSSSVFACVLAVVFGIWYARERTLSVHTITTRPRELFYWLAVLVTFALGTATGDWTLELTGWTPGVSVLLPLGLIGAIVLAWRLGANAVLSFWLAYILTRPLGANLGDWLGSPSGDGGLGLGTAVTSVIFLAAILATVVYLTLSRSDVIETNDLTDAPRALNPARERIMLGYYAVVAVATAALLIWAHHQPHAAAASESDTPAPVTAHLTPQQATSPFPPAEIAKFRTITADTLAKLNSGNQQGATTRVTDLETAWDDGQPTLEPKSEQSWRFLDSEIDHVLKSLRASNPDKATEVKALNTLLTSLG</sequence>
<evidence type="ECO:0000313" key="4">
    <source>
        <dbReference type="Proteomes" id="UP001257627"/>
    </source>
</evidence>
<evidence type="ECO:0000313" key="3">
    <source>
        <dbReference type="EMBL" id="MDU8999821.1"/>
    </source>
</evidence>
<feature type="transmembrane region" description="Helical" evidence="2">
    <location>
        <begin position="26"/>
        <end position="43"/>
    </location>
</feature>
<feature type="transmembrane region" description="Helical" evidence="2">
    <location>
        <begin position="50"/>
        <end position="72"/>
    </location>
</feature>
<dbReference type="InterPro" id="IPR007136">
    <property type="entry name" value="DUF347"/>
</dbReference>
<keyword evidence="2" id="KW-0472">Membrane</keyword>
<accession>A0ABU3V0V8</accession>
<dbReference type="Proteomes" id="UP001257627">
    <property type="component" value="Unassembled WGS sequence"/>
</dbReference>
<keyword evidence="2" id="KW-1133">Transmembrane helix</keyword>
<name>A0ABU3V0V8_9ACTN</name>
<evidence type="ECO:0000256" key="1">
    <source>
        <dbReference type="SAM" id="MobiDB-lite"/>
    </source>
</evidence>
<feature type="transmembrane region" description="Helical" evidence="2">
    <location>
        <begin position="78"/>
        <end position="97"/>
    </location>
</feature>
<dbReference type="Pfam" id="PF03988">
    <property type="entry name" value="DUF347"/>
    <property type="match status" value="3"/>
</dbReference>